<dbReference type="Proteomes" id="UP000542674">
    <property type="component" value="Unassembled WGS sequence"/>
</dbReference>
<comment type="caution">
    <text evidence="1">The sequence shown here is derived from an EMBL/GenBank/DDBJ whole genome shotgun (WGS) entry which is preliminary data.</text>
</comment>
<proteinExistence type="predicted"/>
<sequence length="575" mass="58982">MTVPPVAPAVVADVLDALPPRLRKRVDASLDKVASWTVATESGAARAELDADTVLTWTLHDGVLTSADDLVCGCLLAPKCLHRGIAVAAADVSDAVVTADEPVEAVVAEPEVRVEVREDERAAAGELWDACSTVLRSGASGSGVVVRAELLRAVHVARVAGLHRAAATGLRVASALNAARTGASTFDRRVLTADLVDLMLLCHDLRTGTGDTAVLRGTARREYTPIGSLRLYGLCTEAVVASSGYAGVVTHLVDDSGVLWTVPSIMPGGPELVVAAASGPVAVGESGLSQRALGRGGLLLSGGTGSPDRRLGAGKAVRAVSASGADWTSPPLAGLWETPLADQVARAFAAAGQPESHRPSGDSLLFLEGTVLGAAGPAVRLAVGEGQLDLVGAGERTRANLKVLAGATGRVLRFVARILPERPGTAVALAVAGDLVLPADLRHHVDLGLDVLQRSHAPGDGDVELPEPVAVGERVPAALRPLDNVLHRVTLGGRAVAAVASTGRDVAVLAGHGLTGTAAVLADLTTTSRDRQRDAFGRVVRDAGDSFPMAWLRAGVHVREFGQAVAQRAWLAAAQ</sequence>
<reference evidence="1 2" key="1">
    <citation type="submission" date="2020-08" db="EMBL/GenBank/DDBJ databases">
        <title>Sequencing the genomes of 1000 actinobacteria strains.</title>
        <authorList>
            <person name="Klenk H.-P."/>
        </authorList>
    </citation>
    <scope>NUCLEOTIDE SEQUENCE [LARGE SCALE GENOMIC DNA]</scope>
    <source>
        <strain evidence="1 2">DSM 45084</strain>
    </source>
</reference>
<organism evidence="1 2">
    <name type="scientific">Saccharothrix violaceirubra</name>
    <dbReference type="NCBI Taxonomy" id="413306"/>
    <lineage>
        <taxon>Bacteria</taxon>
        <taxon>Bacillati</taxon>
        <taxon>Actinomycetota</taxon>
        <taxon>Actinomycetes</taxon>
        <taxon>Pseudonocardiales</taxon>
        <taxon>Pseudonocardiaceae</taxon>
        <taxon>Saccharothrix</taxon>
    </lineage>
</organism>
<accession>A0A7W7T244</accession>
<dbReference type="AlphaFoldDB" id="A0A7W7T244"/>
<evidence type="ECO:0008006" key="3">
    <source>
        <dbReference type="Google" id="ProtNLM"/>
    </source>
</evidence>
<keyword evidence="2" id="KW-1185">Reference proteome</keyword>
<dbReference type="EMBL" id="JACHJS010000001">
    <property type="protein sequence ID" value="MBB4965182.1"/>
    <property type="molecule type" value="Genomic_DNA"/>
</dbReference>
<evidence type="ECO:0000313" key="2">
    <source>
        <dbReference type="Proteomes" id="UP000542674"/>
    </source>
</evidence>
<dbReference type="RefSeq" id="WP_184668609.1">
    <property type="nucleotide sequence ID" value="NZ_BAABAI010000013.1"/>
</dbReference>
<protein>
    <recommendedName>
        <fullName evidence="3">SWIM-type domain-containing protein</fullName>
    </recommendedName>
</protein>
<name>A0A7W7T244_9PSEU</name>
<gene>
    <name evidence="1" type="ORF">F4559_002541</name>
</gene>
<evidence type="ECO:0000313" key="1">
    <source>
        <dbReference type="EMBL" id="MBB4965182.1"/>
    </source>
</evidence>